<comment type="caution">
    <text evidence="1">The sequence shown here is derived from an EMBL/GenBank/DDBJ whole genome shotgun (WGS) entry which is preliminary data.</text>
</comment>
<evidence type="ECO:0000313" key="2">
    <source>
        <dbReference type="Proteomes" id="UP001595859"/>
    </source>
</evidence>
<protein>
    <recommendedName>
        <fullName evidence="3">Sensor histidine kinase</fullName>
    </recommendedName>
</protein>
<evidence type="ECO:0008006" key="3">
    <source>
        <dbReference type="Google" id="ProtNLM"/>
    </source>
</evidence>
<accession>A0ABV9S2T4</accession>
<dbReference type="RefSeq" id="WP_378057927.1">
    <property type="nucleotide sequence ID" value="NZ_JBHSIS010000009.1"/>
</dbReference>
<dbReference type="EMBL" id="JBHSIS010000009">
    <property type="protein sequence ID" value="MFC4855960.1"/>
    <property type="molecule type" value="Genomic_DNA"/>
</dbReference>
<dbReference type="Proteomes" id="UP001595859">
    <property type="component" value="Unassembled WGS sequence"/>
</dbReference>
<evidence type="ECO:0000313" key="1">
    <source>
        <dbReference type="EMBL" id="MFC4855960.1"/>
    </source>
</evidence>
<name>A0ABV9S2T4_9PSEU</name>
<sequence length="94" mass="10018">MPRGIRGRLLAGVLGLSLLALLVAELAVLLALRGYLGDRVDGQLRGICAQVGQALTARDELRVREGMLVALAPQDAVVVRWCTGSWVSGRVVLQ</sequence>
<proteinExistence type="predicted"/>
<gene>
    <name evidence="1" type="ORF">ACFPCV_20805</name>
</gene>
<keyword evidence="2" id="KW-1185">Reference proteome</keyword>
<reference evidence="2" key="1">
    <citation type="journal article" date="2019" name="Int. J. Syst. Evol. Microbiol.">
        <title>The Global Catalogue of Microorganisms (GCM) 10K type strain sequencing project: providing services to taxonomists for standard genome sequencing and annotation.</title>
        <authorList>
            <consortium name="The Broad Institute Genomics Platform"/>
            <consortium name="The Broad Institute Genome Sequencing Center for Infectious Disease"/>
            <person name="Wu L."/>
            <person name="Ma J."/>
        </authorList>
    </citation>
    <scope>NUCLEOTIDE SEQUENCE [LARGE SCALE GENOMIC DNA]</scope>
    <source>
        <strain evidence="2">ZS-22-S1</strain>
    </source>
</reference>
<organism evidence="1 2">
    <name type="scientific">Actinophytocola glycyrrhizae</name>
    <dbReference type="NCBI Taxonomy" id="2044873"/>
    <lineage>
        <taxon>Bacteria</taxon>
        <taxon>Bacillati</taxon>
        <taxon>Actinomycetota</taxon>
        <taxon>Actinomycetes</taxon>
        <taxon>Pseudonocardiales</taxon>
        <taxon>Pseudonocardiaceae</taxon>
    </lineage>
</organism>